<dbReference type="GO" id="GO:0016301">
    <property type="term" value="F:kinase activity"/>
    <property type="evidence" value="ECO:0007669"/>
    <property type="project" value="UniProtKB-KW"/>
</dbReference>
<accession>A0A518ATJ7</accession>
<sequence length="341" mass="37126">MIPEQVIAIVQQGWPQLAVAGAAATPVTTGRFSTDPLWRIESSGGTYALKGWPTERNEQALRAHRYVNHLAVHFAIPVPVPHTCSQQNTPLYRTANQEWELTSWLTGAALDHPPDERQLIAAAEALAQLHLATRDLPAGSGARGSSPPWSRYADQLQQLKQQISASVFAGCQLPVLARSWQPAWPDASHALDRGATLALGQLQAIPATQPCVQWIWGDAWHGNLLFDGSRVTGLVDFAAVRVDTPLADLARLLGMAASPDSAEWSSALDAYAQVKPLSQGDRQTVIALHAAGTVLSLGNWLRWLSVEQRRFADPQAVLERVDQFAQRLAKLLGLSEKGRFS</sequence>
<protein>
    <submittedName>
        <fullName evidence="2">Homoserine kinase</fullName>
    </submittedName>
</protein>
<dbReference type="InterPro" id="IPR002575">
    <property type="entry name" value="Aminoglycoside_PTrfase"/>
</dbReference>
<organism evidence="2 3">
    <name type="scientific">Aeoliella mucimassa</name>
    <dbReference type="NCBI Taxonomy" id="2527972"/>
    <lineage>
        <taxon>Bacteria</taxon>
        <taxon>Pseudomonadati</taxon>
        <taxon>Planctomycetota</taxon>
        <taxon>Planctomycetia</taxon>
        <taxon>Pirellulales</taxon>
        <taxon>Lacipirellulaceae</taxon>
        <taxon>Aeoliella</taxon>
    </lineage>
</organism>
<dbReference type="Gene3D" id="3.90.1200.10">
    <property type="match status" value="1"/>
</dbReference>
<evidence type="ECO:0000313" key="3">
    <source>
        <dbReference type="Proteomes" id="UP000315750"/>
    </source>
</evidence>
<evidence type="ECO:0000259" key="1">
    <source>
        <dbReference type="Pfam" id="PF01636"/>
    </source>
</evidence>
<dbReference type="InterPro" id="IPR011009">
    <property type="entry name" value="Kinase-like_dom_sf"/>
</dbReference>
<keyword evidence="2" id="KW-0808">Transferase</keyword>
<dbReference type="EMBL" id="CP036278">
    <property type="protein sequence ID" value="QDU58048.1"/>
    <property type="molecule type" value="Genomic_DNA"/>
</dbReference>
<keyword evidence="2" id="KW-0418">Kinase</keyword>
<dbReference type="KEGG" id="amuc:Pan181_42740"/>
<name>A0A518ATJ7_9BACT</name>
<keyword evidence="3" id="KW-1185">Reference proteome</keyword>
<feature type="domain" description="Aminoglycoside phosphotransferase" evidence="1">
    <location>
        <begin position="38"/>
        <end position="272"/>
    </location>
</feature>
<dbReference type="AlphaFoldDB" id="A0A518ATJ7"/>
<reference evidence="2 3" key="1">
    <citation type="submission" date="2019-02" db="EMBL/GenBank/DDBJ databases">
        <title>Deep-cultivation of Planctomycetes and their phenomic and genomic characterization uncovers novel biology.</title>
        <authorList>
            <person name="Wiegand S."/>
            <person name="Jogler M."/>
            <person name="Boedeker C."/>
            <person name="Pinto D."/>
            <person name="Vollmers J."/>
            <person name="Rivas-Marin E."/>
            <person name="Kohn T."/>
            <person name="Peeters S.H."/>
            <person name="Heuer A."/>
            <person name="Rast P."/>
            <person name="Oberbeckmann S."/>
            <person name="Bunk B."/>
            <person name="Jeske O."/>
            <person name="Meyerdierks A."/>
            <person name="Storesund J.E."/>
            <person name="Kallscheuer N."/>
            <person name="Luecker S."/>
            <person name="Lage O.M."/>
            <person name="Pohl T."/>
            <person name="Merkel B.J."/>
            <person name="Hornburger P."/>
            <person name="Mueller R.-W."/>
            <person name="Bruemmer F."/>
            <person name="Labrenz M."/>
            <person name="Spormann A.M."/>
            <person name="Op den Camp H."/>
            <person name="Overmann J."/>
            <person name="Amann R."/>
            <person name="Jetten M.S.M."/>
            <person name="Mascher T."/>
            <person name="Medema M.H."/>
            <person name="Devos D.P."/>
            <person name="Kaster A.-K."/>
            <person name="Ovreas L."/>
            <person name="Rohde M."/>
            <person name="Galperin M.Y."/>
            <person name="Jogler C."/>
        </authorList>
    </citation>
    <scope>NUCLEOTIDE SEQUENCE [LARGE SCALE GENOMIC DNA]</scope>
    <source>
        <strain evidence="2 3">Pan181</strain>
    </source>
</reference>
<dbReference type="Pfam" id="PF01636">
    <property type="entry name" value="APH"/>
    <property type="match status" value="1"/>
</dbReference>
<proteinExistence type="predicted"/>
<dbReference type="Proteomes" id="UP000315750">
    <property type="component" value="Chromosome"/>
</dbReference>
<dbReference type="RefSeq" id="WP_197528553.1">
    <property type="nucleotide sequence ID" value="NZ_CP036278.1"/>
</dbReference>
<evidence type="ECO:0000313" key="2">
    <source>
        <dbReference type="EMBL" id="QDU58048.1"/>
    </source>
</evidence>
<dbReference type="SUPFAM" id="SSF56112">
    <property type="entry name" value="Protein kinase-like (PK-like)"/>
    <property type="match status" value="1"/>
</dbReference>
<gene>
    <name evidence="2" type="ORF">Pan181_42740</name>
</gene>